<name>A0A2T3AJ59_9PEZI</name>
<dbReference type="OrthoDB" id="4203839at2759"/>
<dbReference type="AlphaFoldDB" id="A0A2T3AJ59"/>
<sequence>MSYEPNHLYDPSWLLWTYPPPEGGHDYRASQGFGNGTRDNSESQSSSSAVTLTATIFIFPPREVLTQQQQDVRNICTQSQSRVKALSDAISLQPEISPVVIELLNNDLRIIAQQLVAITQHCNTLEGNLHERTPTNSQTFPGSQAELNDLINKLQTSENQIRSLQKQTHEMEQTIARAEQRRKDENEKKNLKKKSIKDLQAAKAGKGHSPPSEDELPTPAMPENEGRQSPHPVKPKHTSTLNGKDEAFLIENLKKMNLEHEASAAKLRALQNGSTSFENIQHANTGGPMPNPYGHFGVAPVVSMVAMSNAVAPYGPFVHTGPYGHMPNYPGHAQPFGPMPADAAYYNHHGPSRHAGSGSTHDAAKAAAHRADIAYLNAVVLHRDETPGGAIDVQIWREMLNRHYTAVLGWTEKYCKNFVPGSAAEAIKTNPRLWAFMLKVSTNPRDPEAAPSNAMFMIESPTYRVHFIARMILQYFQGEMLHWKFWLGWTNATDERIERLGAVIDTPSSHLEQRCAARRELRKIVEMIVKDKEWCRYRGFKNVQNADRLGGIAGTFLDPNADPDGYVGVQSLCNVVTEISHKIMTSRLSFGFTWSEVGVKFCRDQHIAINTDESAQSLEQRHARLALAVTPSVTVVDDNSSSLVPSQVLKSQVYILK</sequence>
<feature type="region of interest" description="Disordered" evidence="1">
    <location>
        <begin position="178"/>
        <end position="243"/>
    </location>
</feature>
<keyword evidence="3" id="KW-1185">Reference proteome</keyword>
<organism evidence="2 3">
    <name type="scientific">Coniella lustricola</name>
    <dbReference type="NCBI Taxonomy" id="2025994"/>
    <lineage>
        <taxon>Eukaryota</taxon>
        <taxon>Fungi</taxon>
        <taxon>Dikarya</taxon>
        <taxon>Ascomycota</taxon>
        <taxon>Pezizomycotina</taxon>
        <taxon>Sordariomycetes</taxon>
        <taxon>Sordariomycetidae</taxon>
        <taxon>Diaporthales</taxon>
        <taxon>Schizoparmaceae</taxon>
        <taxon>Coniella</taxon>
    </lineage>
</organism>
<evidence type="ECO:0000256" key="1">
    <source>
        <dbReference type="SAM" id="MobiDB-lite"/>
    </source>
</evidence>
<evidence type="ECO:0000313" key="2">
    <source>
        <dbReference type="EMBL" id="PSS00593.1"/>
    </source>
</evidence>
<dbReference type="Proteomes" id="UP000241462">
    <property type="component" value="Unassembled WGS sequence"/>
</dbReference>
<dbReference type="EMBL" id="KZ678383">
    <property type="protein sequence ID" value="PSS00593.1"/>
    <property type="molecule type" value="Genomic_DNA"/>
</dbReference>
<evidence type="ECO:0000313" key="3">
    <source>
        <dbReference type="Proteomes" id="UP000241462"/>
    </source>
</evidence>
<protein>
    <submittedName>
        <fullName evidence="2">Uncharacterized protein</fullName>
    </submittedName>
</protein>
<reference evidence="2 3" key="1">
    <citation type="journal article" date="2018" name="Mycol. Prog.">
        <title>Coniella lustricola, a new species from submerged detritus.</title>
        <authorList>
            <person name="Raudabaugh D.B."/>
            <person name="Iturriaga T."/>
            <person name="Carver A."/>
            <person name="Mondo S."/>
            <person name="Pangilinan J."/>
            <person name="Lipzen A."/>
            <person name="He G."/>
            <person name="Amirebrahimi M."/>
            <person name="Grigoriev I.V."/>
            <person name="Miller A.N."/>
        </authorList>
    </citation>
    <scope>NUCLEOTIDE SEQUENCE [LARGE SCALE GENOMIC DNA]</scope>
    <source>
        <strain evidence="2 3">B22-T-1</strain>
    </source>
</reference>
<accession>A0A2T3AJ59</accession>
<dbReference type="InParanoid" id="A0A2T3AJ59"/>
<proteinExistence type="predicted"/>
<gene>
    <name evidence="2" type="ORF">BD289DRAFT_488925</name>
</gene>
<feature type="compositionally biased region" description="Basic and acidic residues" evidence="1">
    <location>
        <begin position="178"/>
        <end position="189"/>
    </location>
</feature>
<dbReference type="STRING" id="2025994.A0A2T3AJ59"/>
<feature type="region of interest" description="Disordered" evidence="1">
    <location>
        <begin position="27"/>
        <end position="46"/>
    </location>
</feature>